<reference evidence="2 3" key="1">
    <citation type="submission" date="2006-09" db="EMBL/GenBank/DDBJ databases">
        <title>Sequence and annotation of the 288-kb ATCV-1 virus that infects an endosymbiotic Chlorella strain of the heliozoon Acanthocystis turfacea.</title>
        <authorList>
            <person name="Fitzgerald L.A."/>
            <person name="Graves M.V."/>
            <person name="Li X."/>
            <person name="Pfitzner A.J.P."/>
            <person name="Hartigan J."/>
            <person name="Van Etten J.L."/>
        </authorList>
    </citation>
    <scope>NUCLEOTIDE SEQUENCE [LARGE SCALE GENOMIC DNA]</scope>
    <source>
        <strain evidence="2 3">ATCV-1</strain>
    </source>
</reference>
<dbReference type="EMBL" id="EF101928">
    <property type="protein sequence ID" value="ABT16602.1"/>
    <property type="molecule type" value="Genomic_DNA"/>
</dbReference>
<evidence type="ECO:0000313" key="3">
    <source>
        <dbReference type="Proteomes" id="UP000202420"/>
    </source>
</evidence>
<evidence type="ECO:0000313" key="2">
    <source>
        <dbReference type="EMBL" id="ABT16602.1"/>
    </source>
</evidence>
<feature type="region of interest" description="Disordered" evidence="1">
    <location>
        <begin position="78"/>
        <end position="98"/>
    </location>
</feature>
<name>A7K978_9PHYC</name>
<feature type="region of interest" description="Disordered" evidence="1">
    <location>
        <begin position="1"/>
        <end position="21"/>
    </location>
</feature>
<dbReference type="KEGG" id="vg:5470946"/>
<gene>
    <name evidence="2" type="primary">z468R</name>
    <name evidence="2" type="ORF">ATCV1_z468R</name>
</gene>
<dbReference type="GeneID" id="5470946"/>
<accession>A7K978</accession>
<evidence type="ECO:0000256" key="1">
    <source>
        <dbReference type="SAM" id="MobiDB-lite"/>
    </source>
</evidence>
<sequence>MPSSATGSRTSRSRPWGPGHPRCPGASSCIATGSASCSSAIPTYLTRQESCLWIFSRRRVVLFCVLSQVYGLPRKSMVSASTSSSSSSSKTRWSIPRQRRRFRRTHQILCLWMTIK</sequence>
<feature type="compositionally biased region" description="Low complexity" evidence="1">
    <location>
        <begin position="78"/>
        <end position="89"/>
    </location>
</feature>
<dbReference type="RefSeq" id="YP_001426949.1">
    <property type="nucleotide sequence ID" value="NC_008724.1"/>
</dbReference>
<organism evidence="2 3">
    <name type="scientific">Chlorovirus heliozoae</name>
    <dbReference type="NCBI Taxonomy" id="322019"/>
    <lineage>
        <taxon>Viruses</taxon>
        <taxon>Varidnaviria</taxon>
        <taxon>Bamfordvirae</taxon>
        <taxon>Nucleocytoviricota</taxon>
        <taxon>Megaviricetes</taxon>
        <taxon>Algavirales</taxon>
        <taxon>Phycodnaviridae</taxon>
        <taxon>Chlorovirus</taxon>
    </lineage>
</organism>
<keyword evidence="3" id="KW-1185">Reference proteome</keyword>
<dbReference type="Proteomes" id="UP000202420">
    <property type="component" value="Segment"/>
</dbReference>
<protein>
    <submittedName>
        <fullName evidence="2">Uncharacterized protein z468R</fullName>
    </submittedName>
</protein>
<proteinExistence type="predicted"/>
<feature type="compositionally biased region" description="Low complexity" evidence="1">
    <location>
        <begin position="1"/>
        <end position="14"/>
    </location>
</feature>